<dbReference type="Pfam" id="PF00005">
    <property type="entry name" value="ABC_tran"/>
    <property type="match status" value="2"/>
</dbReference>
<dbReference type="CDD" id="cd03249">
    <property type="entry name" value="ABC_MTABC3_MDL1_MDL2"/>
    <property type="match status" value="2"/>
</dbReference>
<keyword evidence="9 12" id="KW-0472">Membrane</keyword>
<keyword evidence="4 12" id="KW-0812">Transmembrane</keyword>
<feature type="transmembrane region" description="Helical" evidence="12">
    <location>
        <begin position="112"/>
        <end position="133"/>
    </location>
</feature>
<feature type="region of interest" description="Disordered" evidence="11">
    <location>
        <begin position="644"/>
        <end position="667"/>
    </location>
</feature>
<evidence type="ECO:0000256" key="10">
    <source>
        <dbReference type="ARBA" id="ARBA00023180"/>
    </source>
</evidence>
<feature type="transmembrane region" description="Helical" evidence="12">
    <location>
        <begin position="983"/>
        <end position="1006"/>
    </location>
</feature>
<name>A0A6J5VYY2_PRUAR</name>
<dbReference type="OrthoDB" id="6500128at2759"/>
<dbReference type="InterPro" id="IPR036640">
    <property type="entry name" value="ABC1_TM_sf"/>
</dbReference>
<gene>
    <name evidence="15" type="ORF">ORAREDHAP_LOCUS1701</name>
</gene>
<feature type="domain" description="ABC transporter" evidence="13">
    <location>
        <begin position="387"/>
        <end position="623"/>
    </location>
</feature>
<evidence type="ECO:0000256" key="11">
    <source>
        <dbReference type="SAM" id="MobiDB-lite"/>
    </source>
</evidence>
<dbReference type="EMBL" id="CAEKKB010000001">
    <property type="protein sequence ID" value="CAB4293002.1"/>
    <property type="molecule type" value="Genomic_DNA"/>
</dbReference>
<evidence type="ECO:0000313" key="15">
    <source>
        <dbReference type="EMBL" id="CAB4293002.1"/>
    </source>
</evidence>
<evidence type="ECO:0000259" key="14">
    <source>
        <dbReference type="PROSITE" id="PS50929"/>
    </source>
</evidence>
<evidence type="ECO:0000256" key="7">
    <source>
        <dbReference type="ARBA" id="ARBA00022840"/>
    </source>
</evidence>
<keyword evidence="7" id="KW-0067">ATP-binding</keyword>
<dbReference type="FunFam" id="1.20.1560.10:FF:000044">
    <property type="entry name" value="ABC transporter B family member 9"/>
    <property type="match status" value="1"/>
</dbReference>
<dbReference type="Gene3D" id="3.40.50.300">
    <property type="entry name" value="P-loop containing nucleotide triphosphate hydrolases"/>
    <property type="match status" value="2"/>
</dbReference>
<dbReference type="InterPro" id="IPR003593">
    <property type="entry name" value="AAA+_ATPase"/>
</dbReference>
<dbReference type="GO" id="GO:0090374">
    <property type="term" value="P:oligopeptide export from mitochondrion"/>
    <property type="evidence" value="ECO:0007669"/>
    <property type="project" value="TreeGrafter"/>
</dbReference>
<evidence type="ECO:0000256" key="12">
    <source>
        <dbReference type="SAM" id="Phobius"/>
    </source>
</evidence>
<keyword evidence="10" id="KW-0325">Glycoprotein</keyword>
<feature type="compositionally biased region" description="Polar residues" evidence="11">
    <location>
        <begin position="21"/>
        <end position="36"/>
    </location>
</feature>
<keyword evidence="8 12" id="KW-1133">Transmembrane helix</keyword>
<feature type="compositionally biased region" description="Low complexity" evidence="11">
    <location>
        <begin position="701"/>
        <end position="711"/>
    </location>
</feature>
<evidence type="ECO:0000256" key="6">
    <source>
        <dbReference type="ARBA" id="ARBA00022741"/>
    </source>
</evidence>
<organism evidence="15 16">
    <name type="scientific">Prunus armeniaca</name>
    <name type="common">Apricot</name>
    <name type="synonym">Armeniaca vulgaris</name>
    <dbReference type="NCBI Taxonomy" id="36596"/>
    <lineage>
        <taxon>Eukaryota</taxon>
        <taxon>Viridiplantae</taxon>
        <taxon>Streptophyta</taxon>
        <taxon>Embryophyta</taxon>
        <taxon>Tracheophyta</taxon>
        <taxon>Spermatophyta</taxon>
        <taxon>Magnoliopsida</taxon>
        <taxon>eudicotyledons</taxon>
        <taxon>Gunneridae</taxon>
        <taxon>Pentapetalae</taxon>
        <taxon>rosids</taxon>
        <taxon>fabids</taxon>
        <taxon>Rosales</taxon>
        <taxon>Rosaceae</taxon>
        <taxon>Amygdaloideae</taxon>
        <taxon>Amygdaleae</taxon>
        <taxon>Prunus</taxon>
    </lineage>
</organism>
<evidence type="ECO:0000256" key="3">
    <source>
        <dbReference type="ARBA" id="ARBA00022448"/>
    </source>
</evidence>
<dbReference type="PROSITE" id="PS00211">
    <property type="entry name" value="ABC_TRANSPORTER_1"/>
    <property type="match status" value="2"/>
</dbReference>
<dbReference type="GO" id="GO:0005886">
    <property type="term" value="C:plasma membrane"/>
    <property type="evidence" value="ECO:0007669"/>
    <property type="project" value="UniProtKB-SubCell"/>
</dbReference>
<reference evidence="16" key="1">
    <citation type="journal article" date="2020" name="Genome Biol.">
        <title>Gamete binning: chromosome-level and haplotype-resolved genome assembly enabled by high-throughput single-cell sequencing of gamete genomes.</title>
        <authorList>
            <person name="Campoy J.A."/>
            <person name="Sun H."/>
            <person name="Goel M."/>
            <person name="Jiao W.-B."/>
            <person name="Folz-Donahue K."/>
            <person name="Wang N."/>
            <person name="Rubio M."/>
            <person name="Liu C."/>
            <person name="Kukat C."/>
            <person name="Ruiz D."/>
            <person name="Huettel B."/>
            <person name="Schneeberger K."/>
        </authorList>
    </citation>
    <scope>NUCLEOTIDE SEQUENCE [LARGE SCALE GENOMIC DNA]</scope>
    <source>
        <strain evidence="16">cv. Rojo Pasion</strain>
    </source>
</reference>
<dbReference type="PANTHER" id="PTHR43394">
    <property type="entry name" value="ATP-DEPENDENT PERMEASE MDL1, MITOCHONDRIAL"/>
    <property type="match status" value="1"/>
</dbReference>
<evidence type="ECO:0000256" key="2">
    <source>
        <dbReference type="ARBA" id="ARBA00007577"/>
    </source>
</evidence>
<dbReference type="InterPro" id="IPR027417">
    <property type="entry name" value="P-loop_NTPase"/>
</dbReference>
<dbReference type="GO" id="GO:0010328">
    <property type="term" value="F:auxin influx transmembrane transporter activity"/>
    <property type="evidence" value="ECO:0007669"/>
    <property type="project" value="UniProtKB-ARBA"/>
</dbReference>
<feature type="domain" description="ABC transmembrane type-1" evidence="14">
    <location>
        <begin position="66"/>
        <end position="352"/>
    </location>
</feature>
<keyword evidence="6" id="KW-0547">Nucleotide-binding</keyword>
<evidence type="ECO:0000256" key="9">
    <source>
        <dbReference type="ARBA" id="ARBA00023136"/>
    </source>
</evidence>
<feature type="transmembrane region" description="Helical" evidence="12">
    <location>
        <begin position="61"/>
        <end position="85"/>
    </location>
</feature>
<dbReference type="CDD" id="cd18578">
    <property type="entry name" value="ABC_6TM_Pgp_ABCB1_D2_like"/>
    <property type="match status" value="1"/>
</dbReference>
<feature type="compositionally biased region" description="Low complexity" evidence="11">
    <location>
        <begin position="644"/>
        <end position="659"/>
    </location>
</feature>
<dbReference type="SUPFAM" id="SSF52540">
    <property type="entry name" value="P-loop containing nucleoside triphosphate hydrolases"/>
    <property type="match status" value="2"/>
</dbReference>
<proteinExistence type="inferred from homology"/>
<dbReference type="GO" id="GO:0015421">
    <property type="term" value="F:ABC-type oligopeptide transporter activity"/>
    <property type="evidence" value="ECO:0007669"/>
    <property type="project" value="TreeGrafter"/>
</dbReference>
<dbReference type="InterPro" id="IPR003439">
    <property type="entry name" value="ABC_transporter-like_ATP-bd"/>
</dbReference>
<accession>A0A6J5VYY2</accession>
<evidence type="ECO:0000259" key="13">
    <source>
        <dbReference type="PROSITE" id="PS50893"/>
    </source>
</evidence>
<keyword evidence="3" id="KW-0813">Transport</keyword>
<dbReference type="FunFam" id="1.20.1560.10:FF:000025">
    <property type="entry name" value="ABC transporter B family member 9"/>
    <property type="match status" value="1"/>
</dbReference>
<dbReference type="InterPro" id="IPR039421">
    <property type="entry name" value="Type_1_exporter"/>
</dbReference>
<feature type="domain" description="ABC transmembrane type-1" evidence="14">
    <location>
        <begin position="761"/>
        <end position="1047"/>
    </location>
</feature>
<dbReference type="GO" id="GO:0010329">
    <property type="term" value="F:auxin efflux transmembrane transporter activity"/>
    <property type="evidence" value="ECO:0007669"/>
    <property type="project" value="UniProtKB-ARBA"/>
</dbReference>
<feature type="domain" description="ABC transporter" evidence="13">
    <location>
        <begin position="1082"/>
        <end position="1319"/>
    </location>
</feature>
<dbReference type="GO" id="GO:0005743">
    <property type="term" value="C:mitochondrial inner membrane"/>
    <property type="evidence" value="ECO:0007669"/>
    <property type="project" value="TreeGrafter"/>
</dbReference>
<keyword evidence="16" id="KW-1185">Reference proteome</keyword>
<sequence length="1326" mass="142520">MAEENPADGVVIKEEGKAASNGHSAVEDSQNNPQDTSKSKEDGTKTVPYYKLFSFADSLDYLLMSVGTISAIGNGASFPLMTIIFGDVINSFGQTGNNEEVVDAVSEVAQRFVYLAVGAAAAAFLQMSCWMVTGERQAARIRSLYLKTILRQDVGFFDKEINTGEIVGRMSGDTVLIQEAMGEKVGSFIQLIATFIGGFVIAFIKGWLLTLVMLSSIPLLVFSGAVMGIIISKLASSGQTAYSVAATVVDQTIGSIRTVASFTGEKQAIADYNNSLIKAYNSGVQEGLASGFGMGSVMLIVMCSYALAVWFGGKMILERGYTGGEVINIVFAVLTGSMSLGQASPCLSAFAAGQAAAYKMFETIDRKPEIDAYDTNGKQLLDIRGDIELSDVYFSYPARPDEQIFHGFSISIPSGATAALVGESGSGKSTVISLIERFYDPQAGEVLIDGINLKEFQLKWIRQKIGLVSQEPVLFACSIKDNITYGKDGANTEEIRAAAELANAAKFIDKLPQGLDTMVGEHGTQLSGGQKQRVAIARAILKDPRILLLDEATSALDAESERIVQEALDRIMINRTTVIVAHRLSTVRNADTIAVIHRGIIVEKGPHSELIKDPEGAYSQLILLQEMSRVSEQTAVIHHKRLSSVDSRGSSSSHSFSISYAGPHSEPIKDPEGAYSQLIMLQEMSHVSEQTAVSHHKRLSSVDSRGSSSRHSFSISYGVPTAVVSLKTASDIPASASSKVPPKVSLRRLAYLNKPEIPVLLLGTIAAAVNGAVLPIFGILISSVIKTFYEPPPQLRKDSKFWALIFIVLGVVTFIALPARQYFFAVAGCKLIKRVRSMCFEKVVYMEVRWFDDPEHSSGAVGARLSADAACLRGLVGDALGLLVENSATAIAGLCIAFVANWQLALIILVLLPLLGVNGYFHFKFMKGFSADAKKMYEDASQVANDAVGSIRTIASFCAEEKVIELYQKKCEGPIQTGIRQGLISGIGFGLSFFFLFSVYACSFYAGARLVAAGKTTFSDVFRVFCALTMTAVGVAQSGSLAPNQSKGKSSAASIFAILDRKSKIDSSDDSGTTVENVKGEIELHHVSFKYPTRPDVPIFQDLCLTIHHGKTVALVGESGSGKSTVVSLLQRFYDPDSGQITLDGVEIQKLQLKWLRQQMGLVSQEPVLFNDTIRANIAYGKEGNATEAEIIAAAELANAHKFISSLQQGYDTIVGERGIQLSGGQKQRVAIARAIMKAPKILLLDEATSALDAESERVVQDALDRIMVDRTTVMVAHRLSTIKGADKIAVVKNGVIAEKGKHETLISIEDGIYASLVALHASASS</sequence>
<feature type="region of interest" description="Disordered" evidence="11">
    <location>
        <begin position="1"/>
        <end position="42"/>
    </location>
</feature>
<feature type="transmembrane region" description="Helical" evidence="12">
    <location>
        <begin position="185"/>
        <end position="204"/>
    </location>
</feature>
<feature type="transmembrane region" description="Helical" evidence="12">
    <location>
        <begin position="757"/>
        <end position="781"/>
    </location>
</feature>
<comment type="similarity">
    <text evidence="2">Belongs to the ABC transporter superfamily. ABCB family. Multidrug resistance exporter (TC 3.A.1.201) subfamily.</text>
</comment>
<dbReference type="PANTHER" id="PTHR43394:SF16">
    <property type="entry name" value="ABC TRANSPORTER B FAMILY MEMBER 4-LIKE ISOFORM X1"/>
    <property type="match status" value="1"/>
</dbReference>
<dbReference type="InterPro" id="IPR017871">
    <property type="entry name" value="ABC_transporter-like_CS"/>
</dbReference>
<keyword evidence="5" id="KW-0677">Repeat</keyword>
<feature type="transmembrane region" description="Helical" evidence="12">
    <location>
        <begin position="288"/>
        <end position="311"/>
    </location>
</feature>
<feature type="region of interest" description="Disordered" evidence="11">
    <location>
        <begin position="690"/>
        <end position="711"/>
    </location>
</feature>
<evidence type="ECO:0000256" key="5">
    <source>
        <dbReference type="ARBA" id="ARBA00022737"/>
    </source>
</evidence>
<evidence type="ECO:0000256" key="8">
    <source>
        <dbReference type="ARBA" id="ARBA00022989"/>
    </source>
</evidence>
<dbReference type="SMART" id="SM00382">
    <property type="entry name" value="AAA"/>
    <property type="match status" value="2"/>
</dbReference>
<dbReference type="CDD" id="cd18577">
    <property type="entry name" value="ABC_6TM_Pgp_ABCB1_D1_like"/>
    <property type="match status" value="1"/>
</dbReference>
<dbReference type="GO" id="GO:0016887">
    <property type="term" value="F:ATP hydrolysis activity"/>
    <property type="evidence" value="ECO:0007669"/>
    <property type="project" value="InterPro"/>
</dbReference>
<dbReference type="SUPFAM" id="SSF90123">
    <property type="entry name" value="ABC transporter transmembrane region"/>
    <property type="match status" value="2"/>
</dbReference>
<feature type="transmembrane region" description="Helical" evidence="12">
    <location>
        <begin position="801"/>
        <end position="819"/>
    </location>
</feature>
<dbReference type="PROSITE" id="PS50893">
    <property type="entry name" value="ABC_TRANSPORTER_2"/>
    <property type="match status" value="2"/>
</dbReference>
<dbReference type="PROSITE" id="PS50929">
    <property type="entry name" value="ABC_TM1F"/>
    <property type="match status" value="2"/>
</dbReference>
<comment type="subcellular location">
    <subcellularLocation>
        <location evidence="1">Cell membrane</location>
        <topology evidence="1">Multi-pass membrane protein</topology>
    </subcellularLocation>
</comment>
<protein>
    <submittedName>
        <fullName evidence="15">Uncharacterized protein</fullName>
    </submittedName>
</protein>
<dbReference type="GO" id="GO:0005524">
    <property type="term" value="F:ATP binding"/>
    <property type="evidence" value="ECO:0007669"/>
    <property type="project" value="UniProtKB-KW"/>
</dbReference>
<dbReference type="FunFam" id="3.40.50.300:FF:000066">
    <property type="entry name" value="ABC transporter B family member 1"/>
    <property type="match status" value="2"/>
</dbReference>
<dbReference type="InterPro" id="IPR011527">
    <property type="entry name" value="ABC1_TM_dom"/>
</dbReference>
<dbReference type="Gene3D" id="1.20.1560.10">
    <property type="entry name" value="ABC transporter type 1, transmembrane domain"/>
    <property type="match status" value="2"/>
</dbReference>
<feature type="transmembrane region" description="Helical" evidence="12">
    <location>
        <begin position="210"/>
        <end position="231"/>
    </location>
</feature>
<evidence type="ECO:0000256" key="1">
    <source>
        <dbReference type="ARBA" id="ARBA00004651"/>
    </source>
</evidence>
<feature type="transmembrane region" description="Helical" evidence="12">
    <location>
        <begin position="890"/>
        <end position="917"/>
    </location>
</feature>
<dbReference type="Proteomes" id="UP000507245">
    <property type="component" value="Unassembled WGS sequence"/>
</dbReference>
<evidence type="ECO:0000313" key="16">
    <source>
        <dbReference type="Proteomes" id="UP000507245"/>
    </source>
</evidence>
<dbReference type="Pfam" id="PF00664">
    <property type="entry name" value="ABC_membrane"/>
    <property type="match status" value="2"/>
</dbReference>
<dbReference type="FunFam" id="1.20.1560.10:FF:000009">
    <property type="entry name" value="ABC transporter B family member 1"/>
    <property type="match status" value="1"/>
</dbReference>
<evidence type="ECO:0000256" key="4">
    <source>
        <dbReference type="ARBA" id="ARBA00022692"/>
    </source>
</evidence>